<accession>A0A0L0DVV1</accession>
<dbReference type="PANTHER" id="PTHR13318">
    <property type="entry name" value="PARTNER OF PAIRED, ISOFORM B-RELATED"/>
    <property type="match status" value="1"/>
</dbReference>
<dbReference type="InterPro" id="IPR001810">
    <property type="entry name" value="F-box_dom"/>
</dbReference>
<dbReference type="Gene3D" id="3.80.10.10">
    <property type="entry name" value="Ribonuclease Inhibitor"/>
    <property type="match status" value="2"/>
</dbReference>
<dbReference type="EMBL" id="GL349439">
    <property type="protein sequence ID" value="KNC55643.1"/>
    <property type="molecule type" value="Genomic_DNA"/>
</dbReference>
<name>A0A0L0DVV1_THETB</name>
<dbReference type="Proteomes" id="UP000054408">
    <property type="component" value="Unassembled WGS sequence"/>
</dbReference>
<dbReference type="GO" id="GO:0019005">
    <property type="term" value="C:SCF ubiquitin ligase complex"/>
    <property type="evidence" value="ECO:0007669"/>
    <property type="project" value="TreeGrafter"/>
</dbReference>
<feature type="compositionally biased region" description="Acidic residues" evidence="1">
    <location>
        <begin position="131"/>
        <end position="141"/>
    </location>
</feature>
<dbReference type="AlphaFoldDB" id="A0A0L0DVV1"/>
<dbReference type="SMART" id="SM00367">
    <property type="entry name" value="LRR_CC"/>
    <property type="match status" value="8"/>
</dbReference>
<dbReference type="PANTHER" id="PTHR13318:SF190">
    <property type="entry name" value="PARTNER OF PAIRED, ISOFORM B"/>
    <property type="match status" value="1"/>
</dbReference>
<proteinExistence type="predicted"/>
<protein>
    <recommendedName>
        <fullName evidence="2">F-box domain-containing protein</fullName>
    </recommendedName>
</protein>
<feature type="region of interest" description="Disordered" evidence="1">
    <location>
        <begin position="169"/>
        <end position="196"/>
    </location>
</feature>
<dbReference type="SUPFAM" id="SSF81383">
    <property type="entry name" value="F-box domain"/>
    <property type="match status" value="1"/>
</dbReference>
<gene>
    <name evidence="3" type="ORF">AMSG_01912</name>
</gene>
<dbReference type="eggNOG" id="KOG4341">
    <property type="taxonomic scope" value="Eukaryota"/>
</dbReference>
<dbReference type="STRING" id="461836.A0A0L0DVV1"/>
<dbReference type="InterPro" id="IPR006553">
    <property type="entry name" value="Leu-rich_rpt_Cys-con_subtyp"/>
</dbReference>
<evidence type="ECO:0000259" key="2">
    <source>
        <dbReference type="Pfam" id="PF12937"/>
    </source>
</evidence>
<feature type="compositionally biased region" description="Low complexity" evidence="1">
    <location>
        <begin position="169"/>
        <end position="193"/>
    </location>
</feature>
<dbReference type="CDD" id="cd09917">
    <property type="entry name" value="F-box_SF"/>
    <property type="match status" value="1"/>
</dbReference>
<dbReference type="SUPFAM" id="SSF52058">
    <property type="entry name" value="L domain-like"/>
    <property type="match status" value="1"/>
</dbReference>
<dbReference type="RefSeq" id="XP_013761413.1">
    <property type="nucleotide sequence ID" value="XM_013905959.1"/>
</dbReference>
<dbReference type="OrthoDB" id="423607at2759"/>
<dbReference type="GeneID" id="25561630"/>
<reference evidence="3 4" key="1">
    <citation type="submission" date="2010-05" db="EMBL/GenBank/DDBJ databases">
        <title>The Genome Sequence of Thecamonas trahens ATCC 50062.</title>
        <authorList>
            <consortium name="The Broad Institute Genome Sequencing Platform"/>
            <person name="Russ C."/>
            <person name="Cuomo C."/>
            <person name="Shea T."/>
            <person name="Young S.K."/>
            <person name="Zeng Q."/>
            <person name="Koehrsen M."/>
            <person name="Haas B."/>
            <person name="Borodovsky M."/>
            <person name="Guigo R."/>
            <person name="Alvarado L."/>
            <person name="Berlin A."/>
            <person name="Bochicchio J."/>
            <person name="Borenstein D."/>
            <person name="Chapman S."/>
            <person name="Chen Z."/>
            <person name="Freedman E."/>
            <person name="Gellesch M."/>
            <person name="Goldberg J."/>
            <person name="Griggs A."/>
            <person name="Gujja S."/>
            <person name="Heilman E."/>
            <person name="Heiman D."/>
            <person name="Hepburn T."/>
            <person name="Howarth C."/>
            <person name="Jen D."/>
            <person name="Larson L."/>
            <person name="Mehta T."/>
            <person name="Park D."/>
            <person name="Pearson M."/>
            <person name="Roberts A."/>
            <person name="Saif S."/>
            <person name="Shenoy N."/>
            <person name="Sisk P."/>
            <person name="Stolte C."/>
            <person name="Sykes S."/>
            <person name="Thomson T."/>
            <person name="Walk T."/>
            <person name="White J."/>
            <person name="Yandava C."/>
            <person name="Burger G."/>
            <person name="Gray M.W."/>
            <person name="Holland P.W.H."/>
            <person name="King N."/>
            <person name="Lang F.B.F."/>
            <person name="Roger A.J."/>
            <person name="Ruiz-Trillo I."/>
            <person name="Lander E."/>
            <person name="Nusbaum C."/>
        </authorList>
    </citation>
    <scope>NUCLEOTIDE SEQUENCE [LARGE SCALE GENOMIC DNA]</scope>
    <source>
        <strain evidence="3 4">ATCC 50062</strain>
    </source>
</reference>
<feature type="region of interest" description="Disordered" evidence="1">
    <location>
        <begin position="101"/>
        <end position="154"/>
    </location>
</feature>
<evidence type="ECO:0000313" key="3">
    <source>
        <dbReference type="EMBL" id="KNC55643.1"/>
    </source>
</evidence>
<dbReference type="InterPro" id="IPR032675">
    <property type="entry name" value="LRR_dom_sf"/>
</dbReference>
<feature type="domain" description="F-box" evidence="2">
    <location>
        <begin position="3"/>
        <end position="34"/>
    </location>
</feature>
<evidence type="ECO:0000256" key="1">
    <source>
        <dbReference type="SAM" id="MobiDB-lite"/>
    </source>
</evidence>
<keyword evidence="4" id="KW-1185">Reference proteome</keyword>
<feature type="compositionally biased region" description="Low complexity" evidence="1">
    <location>
        <begin position="142"/>
        <end position="154"/>
    </location>
</feature>
<feature type="compositionally biased region" description="Basic and acidic residues" evidence="1">
    <location>
        <begin position="102"/>
        <end position="118"/>
    </location>
</feature>
<dbReference type="Pfam" id="PF12937">
    <property type="entry name" value="F-box-like"/>
    <property type="match status" value="1"/>
</dbReference>
<dbReference type="GO" id="GO:0031146">
    <property type="term" value="P:SCF-dependent proteasomal ubiquitin-dependent protein catabolic process"/>
    <property type="evidence" value="ECO:0007669"/>
    <property type="project" value="TreeGrafter"/>
</dbReference>
<evidence type="ECO:0000313" key="4">
    <source>
        <dbReference type="Proteomes" id="UP000054408"/>
    </source>
</evidence>
<dbReference type="InterPro" id="IPR036047">
    <property type="entry name" value="F-box-like_dom_sf"/>
</dbReference>
<organism evidence="3 4">
    <name type="scientific">Thecamonas trahens ATCC 50062</name>
    <dbReference type="NCBI Taxonomy" id="461836"/>
    <lineage>
        <taxon>Eukaryota</taxon>
        <taxon>Apusozoa</taxon>
        <taxon>Apusomonadida</taxon>
        <taxon>Apusomonadidae</taxon>
        <taxon>Thecamonas</taxon>
    </lineage>
</organism>
<sequence length="670" mass="72613">MVLPDQLFIHIFGMLDGPALAAVARTCTLWRAAATYVALEGRIQLPSRLWILTEELLQMYVTRDVELDVVRVTPGNNPLATYALEKKAMGWSGPLDSLAEAENSRQMELDGSKLELRHPYTAVESGSSSTTDDEEHEEAEASGEAASAASTLSDSSVLSASRTGDACMSHSSLSTSSLSSASSSSSSEGWSPSWWKTDPPTRLALQGATLMDTAELLTLLEGVVASLASLEVLDLSRLNVYVADATGEAFGLSPEDRRPQRELTMHGGPLSMSATSLLSDEVAATRDYSMLNTYRLTEPAGVASLLPLVASLSSLTELNLTRCLGVTEVTLAVVLSNMSRLRVLRAATCLEVVGGFTLDGAATPELEILDVSHCYDLTFVSMRAPLTRLRELHMVATHVPEIDLLAMFKGMPRLEVVNLARVAGVSNKAVFAMAVAAGSRLRKLHLDGATSITTLACRHLASQCDGIRWLSLNACPLVEFTGVEEVFDGMPELETLDVGSCVGFVGDVAVMAPASLRTLNLSHCVNARFVTVSGRSLRKLLFRSNELSKKFSINLKTPVLEELDLTLAAPCTDARLLAIGGRCPNLRTLIISSTRFSSLGSFLFAYQKLRRLDINQCFQCSDESLWAVARWCEKLEVLSMWGLDQRISEITVAEVRQTLPELRIVRSAFD</sequence>